<dbReference type="OrthoDB" id="10011551at2759"/>
<comment type="subcellular location">
    <subcellularLocation>
        <location evidence="1">Cell membrane</location>
        <topology evidence="1">Multi-pass membrane protein</topology>
    </subcellularLocation>
</comment>
<keyword evidence="2" id="KW-1003">Cell membrane</keyword>
<dbReference type="SMART" id="SM01381">
    <property type="entry name" value="7TM_GPCR_Srsx"/>
    <property type="match status" value="1"/>
</dbReference>
<keyword evidence="5 7" id="KW-0472">Membrane</keyword>
<dbReference type="PANTHER" id="PTHR22750">
    <property type="entry name" value="G-PROTEIN COUPLED RECEPTOR"/>
    <property type="match status" value="1"/>
</dbReference>
<dbReference type="STRING" id="6573.A0A210QT29"/>
<evidence type="ECO:0000256" key="4">
    <source>
        <dbReference type="ARBA" id="ARBA00022989"/>
    </source>
</evidence>
<gene>
    <name evidence="9" type="ORF">KP79_PYT20718</name>
</gene>
<feature type="transmembrane region" description="Helical" evidence="7">
    <location>
        <begin position="175"/>
        <end position="196"/>
    </location>
</feature>
<dbReference type="GO" id="GO:0005886">
    <property type="term" value="C:plasma membrane"/>
    <property type="evidence" value="ECO:0007669"/>
    <property type="project" value="UniProtKB-SubCell"/>
</dbReference>
<evidence type="ECO:0000256" key="2">
    <source>
        <dbReference type="ARBA" id="ARBA00022475"/>
    </source>
</evidence>
<evidence type="ECO:0000256" key="5">
    <source>
        <dbReference type="ARBA" id="ARBA00023136"/>
    </source>
</evidence>
<accession>A0A210QT29</accession>
<keyword evidence="3 6" id="KW-0812">Transmembrane</keyword>
<comment type="caution">
    <text evidence="9">The sequence shown here is derived from an EMBL/GenBank/DDBJ whole genome shotgun (WGS) entry which is preliminary data.</text>
</comment>
<organism evidence="9 10">
    <name type="scientific">Mizuhopecten yessoensis</name>
    <name type="common">Japanese scallop</name>
    <name type="synonym">Patinopecten yessoensis</name>
    <dbReference type="NCBI Taxonomy" id="6573"/>
    <lineage>
        <taxon>Eukaryota</taxon>
        <taxon>Metazoa</taxon>
        <taxon>Spiralia</taxon>
        <taxon>Lophotrochozoa</taxon>
        <taxon>Mollusca</taxon>
        <taxon>Bivalvia</taxon>
        <taxon>Autobranchia</taxon>
        <taxon>Pteriomorphia</taxon>
        <taxon>Pectinida</taxon>
        <taxon>Pectinoidea</taxon>
        <taxon>Pectinidae</taxon>
        <taxon>Mizuhopecten</taxon>
    </lineage>
</organism>
<proteinExistence type="inferred from homology"/>
<evidence type="ECO:0000256" key="6">
    <source>
        <dbReference type="RuleBase" id="RU000688"/>
    </source>
</evidence>
<feature type="transmembrane region" description="Helical" evidence="7">
    <location>
        <begin position="67"/>
        <end position="90"/>
    </location>
</feature>
<keyword evidence="6 9" id="KW-0675">Receptor</keyword>
<evidence type="ECO:0000313" key="9">
    <source>
        <dbReference type="EMBL" id="OWF51896.1"/>
    </source>
</evidence>
<dbReference type="EMBL" id="NEDP02002040">
    <property type="protein sequence ID" value="OWF51896.1"/>
    <property type="molecule type" value="Genomic_DNA"/>
</dbReference>
<dbReference type="PRINTS" id="PR00237">
    <property type="entry name" value="GPCRRHODOPSN"/>
</dbReference>
<dbReference type="GO" id="GO:0004930">
    <property type="term" value="F:G protein-coupled receptor activity"/>
    <property type="evidence" value="ECO:0007669"/>
    <property type="project" value="UniProtKB-KW"/>
</dbReference>
<feature type="transmembrane region" description="Helical" evidence="7">
    <location>
        <begin position="314"/>
        <end position="335"/>
    </location>
</feature>
<dbReference type="Pfam" id="PF00001">
    <property type="entry name" value="7tm_1"/>
    <property type="match status" value="1"/>
</dbReference>
<dbReference type="SUPFAM" id="SSF81321">
    <property type="entry name" value="Family A G protein-coupled receptor-like"/>
    <property type="match status" value="1"/>
</dbReference>
<evidence type="ECO:0000313" key="10">
    <source>
        <dbReference type="Proteomes" id="UP000242188"/>
    </source>
</evidence>
<keyword evidence="6" id="KW-0807">Transducer</keyword>
<evidence type="ECO:0000256" key="1">
    <source>
        <dbReference type="ARBA" id="ARBA00004651"/>
    </source>
</evidence>
<protein>
    <submittedName>
        <fullName evidence="9">Glucose-dependent insulinotropic receptor</fullName>
    </submittedName>
</protein>
<keyword evidence="6" id="KW-0297">G-protein coupled receptor</keyword>
<keyword evidence="10" id="KW-1185">Reference proteome</keyword>
<feature type="transmembrane region" description="Helical" evidence="7">
    <location>
        <begin position="132"/>
        <end position="154"/>
    </location>
</feature>
<sequence>MDIHRIEMVWLEMIDSSPVQKVPVACMCDDLFNGSLTIAEGSIQDVPRTEDQCIPFPDNIHEQIKQIILVPITILILGCNSGVLCLIVANKIFRTPAYLLIANLGLADLTVGVVSISTMLTQAKEETMDLCLVRIGFTIACCVSSIICLMCIAIERFVAITYSLTYRQIVTACRVSLVIFLSWLVALVVGFAPLIGWKIKTYHNYCSFLYVLPSDYIKFLFSSCVLLPILVTFTMYGLIYKYARRHIKRIEAIENLHLDRRNNRILRFSPRSMKSLKTLSAVFGCVLVTWLPFLLGTIVQVISGNTTCYLKDIVGTHLLLLGFTNSFLNPLIYAVGTKDFRDKVRDTFGRRTSCNSP</sequence>
<dbReference type="AlphaFoldDB" id="A0A210QT29"/>
<dbReference type="PROSITE" id="PS50262">
    <property type="entry name" value="G_PROTEIN_RECEP_F1_2"/>
    <property type="match status" value="1"/>
</dbReference>
<feature type="transmembrane region" description="Helical" evidence="7">
    <location>
        <begin position="97"/>
        <end position="120"/>
    </location>
</feature>
<dbReference type="InterPro" id="IPR000276">
    <property type="entry name" value="GPCR_Rhodpsn"/>
</dbReference>
<evidence type="ECO:0000256" key="7">
    <source>
        <dbReference type="SAM" id="Phobius"/>
    </source>
</evidence>
<dbReference type="Gene3D" id="1.20.1070.10">
    <property type="entry name" value="Rhodopsin 7-helix transmembrane proteins"/>
    <property type="match status" value="1"/>
</dbReference>
<feature type="transmembrane region" description="Helical" evidence="7">
    <location>
        <begin position="279"/>
        <end position="302"/>
    </location>
</feature>
<evidence type="ECO:0000256" key="3">
    <source>
        <dbReference type="ARBA" id="ARBA00022692"/>
    </source>
</evidence>
<dbReference type="PROSITE" id="PS00237">
    <property type="entry name" value="G_PROTEIN_RECEP_F1_1"/>
    <property type="match status" value="1"/>
</dbReference>
<feature type="domain" description="G-protein coupled receptors family 1 profile" evidence="8">
    <location>
        <begin position="79"/>
        <end position="333"/>
    </location>
</feature>
<dbReference type="InterPro" id="IPR017452">
    <property type="entry name" value="GPCR_Rhodpsn_7TM"/>
</dbReference>
<feature type="transmembrane region" description="Helical" evidence="7">
    <location>
        <begin position="216"/>
        <end position="239"/>
    </location>
</feature>
<reference evidence="9 10" key="1">
    <citation type="journal article" date="2017" name="Nat. Ecol. Evol.">
        <title>Scallop genome provides insights into evolution of bilaterian karyotype and development.</title>
        <authorList>
            <person name="Wang S."/>
            <person name="Zhang J."/>
            <person name="Jiao W."/>
            <person name="Li J."/>
            <person name="Xun X."/>
            <person name="Sun Y."/>
            <person name="Guo X."/>
            <person name="Huan P."/>
            <person name="Dong B."/>
            <person name="Zhang L."/>
            <person name="Hu X."/>
            <person name="Sun X."/>
            <person name="Wang J."/>
            <person name="Zhao C."/>
            <person name="Wang Y."/>
            <person name="Wang D."/>
            <person name="Huang X."/>
            <person name="Wang R."/>
            <person name="Lv J."/>
            <person name="Li Y."/>
            <person name="Zhang Z."/>
            <person name="Liu B."/>
            <person name="Lu W."/>
            <person name="Hui Y."/>
            <person name="Liang J."/>
            <person name="Zhou Z."/>
            <person name="Hou R."/>
            <person name="Li X."/>
            <person name="Liu Y."/>
            <person name="Li H."/>
            <person name="Ning X."/>
            <person name="Lin Y."/>
            <person name="Zhao L."/>
            <person name="Xing Q."/>
            <person name="Dou J."/>
            <person name="Li Y."/>
            <person name="Mao J."/>
            <person name="Guo H."/>
            <person name="Dou H."/>
            <person name="Li T."/>
            <person name="Mu C."/>
            <person name="Jiang W."/>
            <person name="Fu Q."/>
            <person name="Fu X."/>
            <person name="Miao Y."/>
            <person name="Liu J."/>
            <person name="Yu Q."/>
            <person name="Li R."/>
            <person name="Liao H."/>
            <person name="Li X."/>
            <person name="Kong Y."/>
            <person name="Jiang Z."/>
            <person name="Chourrout D."/>
            <person name="Li R."/>
            <person name="Bao Z."/>
        </authorList>
    </citation>
    <scope>NUCLEOTIDE SEQUENCE [LARGE SCALE GENOMIC DNA]</scope>
    <source>
        <strain evidence="9 10">PY_sf001</strain>
    </source>
</reference>
<dbReference type="Proteomes" id="UP000242188">
    <property type="component" value="Unassembled WGS sequence"/>
</dbReference>
<comment type="similarity">
    <text evidence="6">Belongs to the G-protein coupled receptor 1 family.</text>
</comment>
<keyword evidence="4 7" id="KW-1133">Transmembrane helix</keyword>
<evidence type="ECO:0000259" key="8">
    <source>
        <dbReference type="PROSITE" id="PS50262"/>
    </source>
</evidence>
<name>A0A210QT29_MIZYE</name>